<dbReference type="PROSITE" id="PS00028">
    <property type="entry name" value="ZINC_FINGER_C2H2_1"/>
    <property type="match status" value="7"/>
</dbReference>
<evidence type="ECO:0000313" key="14">
    <source>
        <dbReference type="Ensembl" id="ENSLLEP00000030792.1"/>
    </source>
</evidence>
<protein>
    <recommendedName>
        <fullName evidence="13">C2H2-type domain-containing protein</fullName>
    </recommendedName>
</protein>
<dbReference type="Ensembl" id="ENSLLET00000031975.1">
    <property type="protein sequence ID" value="ENSLLEP00000030792.1"/>
    <property type="gene ID" value="ENSLLEG00000019498.1"/>
</dbReference>
<dbReference type="GO" id="GO:0005634">
    <property type="term" value="C:nucleus"/>
    <property type="evidence" value="ECO:0007669"/>
    <property type="project" value="UniProtKB-SubCell"/>
</dbReference>
<evidence type="ECO:0000259" key="13">
    <source>
        <dbReference type="PROSITE" id="PS50157"/>
    </source>
</evidence>
<dbReference type="AlphaFoldDB" id="A0A8C5WDS1"/>
<dbReference type="PANTHER" id="PTHR23226">
    <property type="entry name" value="ZINC FINGER AND SCAN DOMAIN-CONTAINING"/>
    <property type="match status" value="1"/>
</dbReference>
<feature type="compositionally biased region" description="Polar residues" evidence="12">
    <location>
        <begin position="160"/>
        <end position="169"/>
    </location>
</feature>
<evidence type="ECO:0000313" key="15">
    <source>
        <dbReference type="Proteomes" id="UP000694569"/>
    </source>
</evidence>
<dbReference type="SUPFAM" id="SSF57667">
    <property type="entry name" value="beta-beta-alpha zinc fingers"/>
    <property type="match status" value="4"/>
</dbReference>
<dbReference type="Pfam" id="PF00096">
    <property type="entry name" value="zf-C2H2"/>
    <property type="match status" value="7"/>
</dbReference>
<feature type="region of interest" description="Disordered" evidence="12">
    <location>
        <begin position="239"/>
        <end position="275"/>
    </location>
</feature>
<dbReference type="FunFam" id="3.30.160.60:FF:000358">
    <property type="entry name" value="zinc finger protein 24"/>
    <property type="match status" value="2"/>
</dbReference>
<keyword evidence="15" id="KW-1185">Reference proteome</keyword>
<evidence type="ECO:0000256" key="11">
    <source>
        <dbReference type="PROSITE-ProRule" id="PRU00042"/>
    </source>
</evidence>
<accession>A0A8C5WDS1</accession>
<proteinExistence type="inferred from homology"/>
<dbReference type="FunFam" id="3.30.160.60:FF:000383">
    <property type="entry name" value="Uncharacterized protein"/>
    <property type="match status" value="1"/>
</dbReference>
<feature type="domain" description="C2H2-type" evidence="13">
    <location>
        <begin position="587"/>
        <end position="614"/>
    </location>
</feature>
<evidence type="ECO:0000256" key="10">
    <source>
        <dbReference type="ARBA" id="ARBA00023242"/>
    </source>
</evidence>
<dbReference type="GO" id="GO:0000978">
    <property type="term" value="F:RNA polymerase II cis-regulatory region sequence-specific DNA binding"/>
    <property type="evidence" value="ECO:0007669"/>
    <property type="project" value="TreeGrafter"/>
</dbReference>
<feature type="domain" description="C2H2-type" evidence="13">
    <location>
        <begin position="615"/>
        <end position="642"/>
    </location>
</feature>
<dbReference type="Gene3D" id="3.30.160.60">
    <property type="entry name" value="Classic Zinc Finger"/>
    <property type="match status" value="7"/>
</dbReference>
<keyword evidence="4" id="KW-0677">Repeat</keyword>
<keyword evidence="7" id="KW-0805">Transcription regulation</keyword>
<keyword evidence="6" id="KW-0862">Zinc</keyword>
<reference evidence="14" key="2">
    <citation type="submission" date="2025-09" db="UniProtKB">
        <authorList>
            <consortium name="Ensembl"/>
        </authorList>
    </citation>
    <scope>IDENTIFICATION</scope>
</reference>
<feature type="domain" description="C2H2-type" evidence="13">
    <location>
        <begin position="559"/>
        <end position="586"/>
    </location>
</feature>
<keyword evidence="5 11" id="KW-0863">Zinc-finger</keyword>
<organism evidence="14 15">
    <name type="scientific">Leptobrachium leishanense</name>
    <name type="common">Leishan spiny toad</name>
    <dbReference type="NCBI Taxonomy" id="445787"/>
    <lineage>
        <taxon>Eukaryota</taxon>
        <taxon>Metazoa</taxon>
        <taxon>Chordata</taxon>
        <taxon>Craniata</taxon>
        <taxon>Vertebrata</taxon>
        <taxon>Euteleostomi</taxon>
        <taxon>Amphibia</taxon>
        <taxon>Batrachia</taxon>
        <taxon>Anura</taxon>
        <taxon>Pelobatoidea</taxon>
        <taxon>Megophryidae</taxon>
        <taxon>Leptobrachium</taxon>
    </lineage>
</organism>
<feature type="compositionally biased region" description="Polar residues" evidence="12">
    <location>
        <begin position="203"/>
        <end position="224"/>
    </location>
</feature>
<evidence type="ECO:0000256" key="7">
    <source>
        <dbReference type="ARBA" id="ARBA00023015"/>
    </source>
</evidence>
<dbReference type="GO" id="GO:0008270">
    <property type="term" value="F:zinc ion binding"/>
    <property type="evidence" value="ECO:0007669"/>
    <property type="project" value="UniProtKB-KW"/>
</dbReference>
<feature type="domain" description="C2H2-type" evidence="13">
    <location>
        <begin position="503"/>
        <end position="530"/>
    </location>
</feature>
<evidence type="ECO:0000256" key="2">
    <source>
        <dbReference type="ARBA" id="ARBA00006991"/>
    </source>
</evidence>
<keyword evidence="10" id="KW-0539">Nucleus</keyword>
<evidence type="ECO:0000256" key="5">
    <source>
        <dbReference type="ARBA" id="ARBA00022771"/>
    </source>
</evidence>
<evidence type="ECO:0000256" key="6">
    <source>
        <dbReference type="ARBA" id="ARBA00022833"/>
    </source>
</evidence>
<dbReference type="InterPro" id="IPR013087">
    <property type="entry name" value="Znf_C2H2_type"/>
</dbReference>
<dbReference type="InterPro" id="IPR036236">
    <property type="entry name" value="Znf_C2H2_sf"/>
</dbReference>
<feature type="domain" description="C2H2-type" evidence="13">
    <location>
        <begin position="475"/>
        <end position="502"/>
    </location>
</feature>
<evidence type="ECO:0000256" key="8">
    <source>
        <dbReference type="ARBA" id="ARBA00023125"/>
    </source>
</evidence>
<evidence type="ECO:0000256" key="1">
    <source>
        <dbReference type="ARBA" id="ARBA00004123"/>
    </source>
</evidence>
<evidence type="ECO:0000256" key="12">
    <source>
        <dbReference type="SAM" id="MobiDB-lite"/>
    </source>
</evidence>
<dbReference type="GO" id="GO:0000981">
    <property type="term" value="F:DNA-binding transcription factor activity, RNA polymerase II-specific"/>
    <property type="evidence" value="ECO:0007669"/>
    <property type="project" value="TreeGrafter"/>
</dbReference>
<feature type="domain" description="C2H2-type" evidence="13">
    <location>
        <begin position="531"/>
        <end position="558"/>
    </location>
</feature>
<keyword evidence="3" id="KW-0479">Metal-binding</keyword>
<dbReference type="FunFam" id="3.30.160.60:FF:000506">
    <property type="entry name" value="Zinc finger protein 23"/>
    <property type="match status" value="1"/>
</dbReference>
<comment type="subcellular location">
    <subcellularLocation>
        <location evidence="1">Nucleus</location>
    </subcellularLocation>
</comment>
<name>A0A8C5WDS1_9ANUR</name>
<keyword evidence="9" id="KW-0804">Transcription</keyword>
<reference evidence="14" key="1">
    <citation type="submission" date="2025-08" db="UniProtKB">
        <authorList>
            <consortium name="Ensembl"/>
        </authorList>
    </citation>
    <scope>IDENTIFICATION</scope>
</reference>
<dbReference type="SMART" id="SM00355">
    <property type="entry name" value="ZnF_C2H2"/>
    <property type="match status" value="7"/>
</dbReference>
<dbReference type="GeneTree" id="ENSGT01150000286944"/>
<evidence type="ECO:0000256" key="4">
    <source>
        <dbReference type="ARBA" id="ARBA00022737"/>
    </source>
</evidence>
<keyword evidence="8" id="KW-0238">DNA-binding</keyword>
<evidence type="ECO:0000256" key="3">
    <source>
        <dbReference type="ARBA" id="ARBA00022723"/>
    </source>
</evidence>
<dbReference type="OrthoDB" id="6910977at2759"/>
<dbReference type="FunFam" id="3.30.160.60:FF:000759">
    <property type="entry name" value="zinc finger protein 16"/>
    <property type="match status" value="1"/>
</dbReference>
<dbReference type="Proteomes" id="UP000694569">
    <property type="component" value="Unplaced"/>
</dbReference>
<feature type="domain" description="C2H2-type" evidence="13">
    <location>
        <begin position="446"/>
        <end position="474"/>
    </location>
</feature>
<comment type="similarity">
    <text evidence="2">Belongs to the krueppel C2H2-type zinc-finger protein family.</text>
</comment>
<dbReference type="FunFam" id="3.30.160.60:FF:001480">
    <property type="entry name" value="Si:cabz01071911.3"/>
    <property type="match status" value="1"/>
</dbReference>
<dbReference type="PANTHER" id="PTHR23226:SF397">
    <property type="entry name" value="C2H2-TYPE DOMAIN-CONTAINING PROTEIN"/>
    <property type="match status" value="1"/>
</dbReference>
<dbReference type="PROSITE" id="PS50157">
    <property type="entry name" value="ZINC_FINGER_C2H2_2"/>
    <property type="match status" value="7"/>
</dbReference>
<evidence type="ECO:0000256" key="9">
    <source>
        <dbReference type="ARBA" id="ARBA00023163"/>
    </source>
</evidence>
<sequence>MPVTGGCADVTGGYTDQSPWLEHLTTCIKMNNDKNQVSERILHLTLEIIYLLTGEDCMLVKKPDEHVQHNSSLCVSEETCSTSTGPPTHEKYHDRNLEVSKKTNRPLTGEVPVKHEDIAFHHSAEEWDYLVDHKDLYKDVMKLRQSPGSLAGVAEDKTTIEGSGTSASTPDCVIKGDSVPKEAAKGKSPKRPRRPMEEGSLSCKRSLTSSDINTPPNPTQTECTANPITEKAWHKEGDITEALTPTEPTPKEYSPTQGIDESFSSEKEKSPSHVDTSMDYNHTALWDESTSNQGENSDCDIDTSSGAYTTVQIKEESDSFEEDHNDICTQTTYPSTRTKRESASVEEWNLTESDMYRTTEHMQTADGFHTKQHELWNHQEHIMSRSHSSRRAINPDQVYDDNRDFVGHQSAQAADETFTYTDSQDYFTSNQEDLAHNMGGVQVNTLMCSECGKQFFTKTNLLRHCAMVHSGKKPFSCSYCGKCFTDRWKFERHERIHTGEKPYPCPMCGKRFTDKSGVVVHQRIHTGEKPYSCSVCGKSFSDKSGVIKHQRIHTQEKMYSCSACEKSFASRSHLITHLRIHTKERPYGCSVCGRRFTQKVNLLSHEKIHTSEKPYQCLVCSKCFAQKSELLKHQIIHPRDKLLELSQVSEMFP</sequence>
<feature type="region of interest" description="Disordered" evidence="12">
    <location>
        <begin position="154"/>
        <end position="224"/>
    </location>
</feature>